<dbReference type="SUPFAM" id="SSF48452">
    <property type="entry name" value="TPR-like"/>
    <property type="match status" value="1"/>
</dbReference>
<sequence length="590" mass="65655">MKKILFLLVLLSGLQACKKQNAFLDGQAISLSEELVFTDSARTMAFLTGIYSDIAFSFNKGRWDSHGNTEQATDDAEYTLSGVAQIAVILYNGSISPTTYNTRGIVGDFWNTPYTNIRRVNLLLSKLPSTPLSASLQSRVKGEILFLRAWYYTQLMIAYGGVPVVGDKVYAKDDLINLPRETFANTVKYISEELDKAAALLSAVYPDDIDYGRVTKGACLALKSRALLYAASPLFNGGCIIPGHPAEAIVSYPAASTTYWQAAADAAQAVINMGTYSLVVDNATKPGYGFYSVFLQRVNPEYIFGYYRPANRDFEGFYNPRTRGGSTNRSLPTQDLVDCFPMKNGLQPLNPDGTVNAASGYSATNPYVNRDPRFNNSIIFNGSSYFNASGGLSPVYTFVNGSGTIPTPVATQDAFDVGTTTGYFSRKMCDSMISANSSANTNRAWPLIRYAEILLNYAEAINETGQTNLAYPKLIELRQRAGIDPGPGNLYGLKDAMTKEEMREVIRNERRIELAFEDHRWHDIRRWKIAMVTNNKFNNVMKITKNSNGTYTFERRSSIRRHNFRPEMYLMPLPDAEINKMPAMLQNPGW</sequence>
<keyword evidence="9" id="KW-1185">Reference proteome</keyword>
<dbReference type="Gene3D" id="1.25.40.390">
    <property type="match status" value="1"/>
</dbReference>
<evidence type="ECO:0000259" key="7">
    <source>
        <dbReference type="Pfam" id="PF14322"/>
    </source>
</evidence>
<dbReference type="KEGG" id="lacs:H4075_08785"/>
<dbReference type="Pfam" id="PF07980">
    <property type="entry name" value="SusD_RagB"/>
    <property type="match status" value="1"/>
</dbReference>
<protein>
    <submittedName>
        <fullName evidence="8">RagB/SusD family nutrient uptake outer membrane protein</fullName>
    </submittedName>
</protein>
<evidence type="ECO:0000256" key="2">
    <source>
        <dbReference type="ARBA" id="ARBA00006275"/>
    </source>
</evidence>
<dbReference type="Proteomes" id="UP000515344">
    <property type="component" value="Chromosome"/>
</dbReference>
<dbReference type="InterPro" id="IPR012944">
    <property type="entry name" value="SusD_RagB_dom"/>
</dbReference>
<gene>
    <name evidence="8" type="ORF">H4075_08785</name>
</gene>
<name>A0A7G5XLA1_9BACT</name>
<comment type="subcellular location">
    <subcellularLocation>
        <location evidence="1">Cell outer membrane</location>
    </subcellularLocation>
</comment>
<dbReference type="RefSeq" id="WP_182806006.1">
    <property type="nucleotide sequence ID" value="NZ_CP060007.1"/>
</dbReference>
<feature type="domain" description="SusD-like N-terminal" evidence="7">
    <location>
        <begin position="104"/>
        <end position="227"/>
    </location>
</feature>
<comment type="similarity">
    <text evidence="2">Belongs to the SusD family.</text>
</comment>
<keyword evidence="3" id="KW-0732">Signal</keyword>
<keyword evidence="5" id="KW-0998">Cell outer membrane</keyword>
<dbReference type="EMBL" id="CP060007">
    <property type="protein sequence ID" value="QNA46254.1"/>
    <property type="molecule type" value="Genomic_DNA"/>
</dbReference>
<accession>A0A7G5XLA1</accession>
<keyword evidence="4" id="KW-0472">Membrane</keyword>
<dbReference type="InterPro" id="IPR011990">
    <property type="entry name" value="TPR-like_helical_dom_sf"/>
</dbReference>
<dbReference type="InterPro" id="IPR033985">
    <property type="entry name" value="SusD-like_N"/>
</dbReference>
<evidence type="ECO:0000259" key="6">
    <source>
        <dbReference type="Pfam" id="PF07980"/>
    </source>
</evidence>
<evidence type="ECO:0000313" key="9">
    <source>
        <dbReference type="Proteomes" id="UP000515344"/>
    </source>
</evidence>
<reference evidence="9" key="1">
    <citation type="submission" date="2020-08" db="EMBL/GenBank/DDBJ databases">
        <title>Lacibacter sp. S13-6-6 genome sequencing.</title>
        <authorList>
            <person name="Jin L."/>
        </authorList>
    </citation>
    <scope>NUCLEOTIDE SEQUENCE [LARGE SCALE GENOMIC DNA]</scope>
    <source>
        <strain evidence="9">S13-6-6</strain>
    </source>
</reference>
<dbReference type="Pfam" id="PF14322">
    <property type="entry name" value="SusD-like_3"/>
    <property type="match status" value="1"/>
</dbReference>
<organism evidence="8 9">
    <name type="scientific">Lacibacter sediminis</name>
    <dbReference type="NCBI Taxonomy" id="2760713"/>
    <lineage>
        <taxon>Bacteria</taxon>
        <taxon>Pseudomonadati</taxon>
        <taxon>Bacteroidota</taxon>
        <taxon>Chitinophagia</taxon>
        <taxon>Chitinophagales</taxon>
        <taxon>Chitinophagaceae</taxon>
        <taxon>Lacibacter</taxon>
    </lineage>
</organism>
<evidence type="ECO:0000256" key="1">
    <source>
        <dbReference type="ARBA" id="ARBA00004442"/>
    </source>
</evidence>
<evidence type="ECO:0000256" key="3">
    <source>
        <dbReference type="ARBA" id="ARBA00022729"/>
    </source>
</evidence>
<feature type="domain" description="RagB/SusD" evidence="6">
    <location>
        <begin position="320"/>
        <end position="590"/>
    </location>
</feature>
<evidence type="ECO:0000256" key="4">
    <source>
        <dbReference type="ARBA" id="ARBA00023136"/>
    </source>
</evidence>
<evidence type="ECO:0000256" key="5">
    <source>
        <dbReference type="ARBA" id="ARBA00023237"/>
    </source>
</evidence>
<proteinExistence type="inferred from homology"/>
<dbReference type="GO" id="GO:0009279">
    <property type="term" value="C:cell outer membrane"/>
    <property type="evidence" value="ECO:0007669"/>
    <property type="project" value="UniProtKB-SubCell"/>
</dbReference>
<dbReference type="AlphaFoldDB" id="A0A7G5XLA1"/>
<dbReference type="PROSITE" id="PS51257">
    <property type="entry name" value="PROKAR_LIPOPROTEIN"/>
    <property type="match status" value="1"/>
</dbReference>
<evidence type="ECO:0000313" key="8">
    <source>
        <dbReference type="EMBL" id="QNA46254.1"/>
    </source>
</evidence>